<feature type="signal peptide" evidence="5">
    <location>
        <begin position="1"/>
        <end position="26"/>
    </location>
</feature>
<evidence type="ECO:0000256" key="3">
    <source>
        <dbReference type="ARBA" id="ARBA00022729"/>
    </source>
</evidence>
<dbReference type="SUPFAM" id="SSF49842">
    <property type="entry name" value="TNF-like"/>
    <property type="match status" value="1"/>
</dbReference>
<accession>A0A8W8MT54</accession>
<reference evidence="7" key="1">
    <citation type="submission" date="2022-08" db="UniProtKB">
        <authorList>
            <consortium name="EnsemblMetazoa"/>
        </authorList>
    </citation>
    <scope>IDENTIFICATION</scope>
    <source>
        <strain evidence="7">05x7-T-G4-1.051#20</strain>
    </source>
</reference>
<organism evidence="7 8">
    <name type="scientific">Magallana gigas</name>
    <name type="common">Pacific oyster</name>
    <name type="synonym">Crassostrea gigas</name>
    <dbReference type="NCBI Taxonomy" id="29159"/>
    <lineage>
        <taxon>Eukaryota</taxon>
        <taxon>Metazoa</taxon>
        <taxon>Spiralia</taxon>
        <taxon>Lophotrochozoa</taxon>
        <taxon>Mollusca</taxon>
        <taxon>Bivalvia</taxon>
        <taxon>Autobranchia</taxon>
        <taxon>Pteriomorphia</taxon>
        <taxon>Ostreida</taxon>
        <taxon>Ostreoidea</taxon>
        <taxon>Ostreidae</taxon>
        <taxon>Magallana</taxon>
    </lineage>
</organism>
<dbReference type="PANTHER" id="PTHR22923:SF116">
    <property type="entry name" value="C1Q DOMAIN-CONTAINING PROTEIN"/>
    <property type="match status" value="1"/>
</dbReference>
<dbReference type="OMA" id="WIFLLCC"/>
<dbReference type="InterPro" id="IPR050822">
    <property type="entry name" value="Cerebellin_Synaptic_Org"/>
</dbReference>
<sequence length="325" mass="37350">MESFGIFLHASFSCIVVFTFFPATASENVVNEICQRLEKVEELNFELKKQNSELKLEMTDIKSDNLELKYTVDKMNVWIKSGKFQANNNMVESNFDLEKENLKIKLEMAELREQMDDIRRVNSELKETVDEVKGWMKFKQFPEIKKSKSEIHITDEHLPRIPYHQANEGREDKSIRSVKRLIPPAPDTTEQPVAFYAYMNSYHAPSLPRHVTLVFDTVQLNDGNGYNKHDGVFIAPRTGVYAFHWSIKIDVHSWASVEIVVNGTPIGCAATESQRVSDWHTGSELVVTHVNTGDHVFLRTQENVVGYLMSNNRARTSFSGWLLYA</sequence>
<feature type="coiled-coil region" evidence="4">
    <location>
        <begin position="94"/>
        <end position="131"/>
    </location>
</feature>
<evidence type="ECO:0000256" key="1">
    <source>
        <dbReference type="ARBA" id="ARBA00004613"/>
    </source>
</evidence>
<protein>
    <recommendedName>
        <fullName evidence="6">C1q domain-containing protein</fullName>
    </recommendedName>
</protein>
<keyword evidence="2" id="KW-0964">Secreted</keyword>
<feature type="domain" description="C1q" evidence="6">
    <location>
        <begin position="188"/>
        <end position="325"/>
    </location>
</feature>
<dbReference type="SMART" id="SM00110">
    <property type="entry name" value="C1Q"/>
    <property type="match status" value="1"/>
</dbReference>
<dbReference type="Pfam" id="PF00386">
    <property type="entry name" value="C1q"/>
    <property type="match status" value="1"/>
</dbReference>
<evidence type="ECO:0000256" key="5">
    <source>
        <dbReference type="SAM" id="SignalP"/>
    </source>
</evidence>
<keyword evidence="4" id="KW-0175">Coiled coil</keyword>
<dbReference type="InterPro" id="IPR001073">
    <property type="entry name" value="C1q_dom"/>
</dbReference>
<keyword evidence="8" id="KW-1185">Reference proteome</keyword>
<feature type="coiled-coil region" evidence="4">
    <location>
        <begin position="30"/>
        <end position="57"/>
    </location>
</feature>
<evidence type="ECO:0000313" key="7">
    <source>
        <dbReference type="EnsemblMetazoa" id="G35212.1:cds"/>
    </source>
</evidence>
<dbReference type="InterPro" id="IPR008983">
    <property type="entry name" value="Tumour_necrosis_fac-like_dom"/>
</dbReference>
<name>A0A8W8MT54_MAGGI</name>
<dbReference type="PROSITE" id="PS50871">
    <property type="entry name" value="C1Q"/>
    <property type="match status" value="1"/>
</dbReference>
<evidence type="ECO:0000256" key="2">
    <source>
        <dbReference type="ARBA" id="ARBA00022525"/>
    </source>
</evidence>
<dbReference type="Proteomes" id="UP000005408">
    <property type="component" value="Unassembled WGS sequence"/>
</dbReference>
<evidence type="ECO:0000256" key="4">
    <source>
        <dbReference type="SAM" id="Coils"/>
    </source>
</evidence>
<dbReference type="PANTHER" id="PTHR22923">
    <property type="entry name" value="CEREBELLIN-RELATED"/>
    <property type="match status" value="1"/>
</dbReference>
<evidence type="ECO:0000313" key="8">
    <source>
        <dbReference type="Proteomes" id="UP000005408"/>
    </source>
</evidence>
<feature type="chain" id="PRO_5036457554" description="C1q domain-containing protein" evidence="5">
    <location>
        <begin position="27"/>
        <end position="325"/>
    </location>
</feature>
<dbReference type="Gene3D" id="2.60.120.40">
    <property type="match status" value="1"/>
</dbReference>
<dbReference type="PRINTS" id="PR00007">
    <property type="entry name" value="COMPLEMNTC1Q"/>
</dbReference>
<comment type="subcellular location">
    <subcellularLocation>
        <location evidence="1">Secreted</location>
    </subcellularLocation>
</comment>
<dbReference type="AlphaFoldDB" id="A0A8W8MT54"/>
<dbReference type="GO" id="GO:0005576">
    <property type="term" value="C:extracellular region"/>
    <property type="evidence" value="ECO:0007669"/>
    <property type="project" value="UniProtKB-SubCell"/>
</dbReference>
<keyword evidence="3 5" id="KW-0732">Signal</keyword>
<dbReference type="EnsemblMetazoa" id="G35212.1">
    <property type="protein sequence ID" value="G35212.1:cds"/>
    <property type="gene ID" value="G35212"/>
</dbReference>
<evidence type="ECO:0000259" key="6">
    <source>
        <dbReference type="PROSITE" id="PS50871"/>
    </source>
</evidence>
<proteinExistence type="predicted"/>
<dbReference type="OrthoDB" id="6151356at2759"/>